<evidence type="ECO:0000313" key="4">
    <source>
        <dbReference type="Proteomes" id="UP001175271"/>
    </source>
</evidence>
<keyword evidence="4" id="KW-1185">Reference proteome</keyword>
<evidence type="ECO:0000256" key="2">
    <source>
        <dbReference type="SAM" id="SignalP"/>
    </source>
</evidence>
<feature type="transmembrane region" description="Helical" evidence="1">
    <location>
        <begin position="59"/>
        <end position="81"/>
    </location>
</feature>
<keyword evidence="1" id="KW-1133">Transmembrane helix</keyword>
<keyword evidence="2" id="KW-0732">Signal</keyword>
<evidence type="ECO:0000256" key="1">
    <source>
        <dbReference type="SAM" id="Phobius"/>
    </source>
</evidence>
<evidence type="ECO:0008006" key="5">
    <source>
        <dbReference type="Google" id="ProtNLM"/>
    </source>
</evidence>
<proteinExistence type="predicted"/>
<sequence length="298" mass="33920">MSMMARLMSAVALLCLLSFSFATPSQHLLPDRPGLDCHFTACYIERTPVHACKDGFTSFVLLMLHTVSALGYICSGVGFLYGTDLYGLLYAMQVIASPNFFTMMYIGAVLAINRVSLFYKICLPSRSIAILVVLGWALYVAACALRFSPFEKMNSISDGFVVFADVEHPFTAVHKWIHFRLELLFMAFTITLYVLIITRLVYMKLKCRKITVNRYDVVVFVQAFLSFAVNCCIAVVYHLWVPALVANFHGKLIFWFLQINCFLILPLVIHLSFNRKLVRKVFVFKKSIIDISLLKFHT</sequence>
<feature type="signal peptide" evidence="2">
    <location>
        <begin position="1"/>
        <end position="22"/>
    </location>
</feature>
<feature type="transmembrane region" description="Helical" evidence="1">
    <location>
        <begin position="128"/>
        <end position="147"/>
    </location>
</feature>
<feature type="chain" id="PRO_5041365141" description="G protein-coupled receptor" evidence="2">
    <location>
        <begin position="23"/>
        <end position="298"/>
    </location>
</feature>
<feature type="transmembrane region" description="Helical" evidence="1">
    <location>
        <begin position="88"/>
        <end position="108"/>
    </location>
</feature>
<gene>
    <name evidence="3" type="ORF">QR680_006190</name>
</gene>
<evidence type="ECO:0000313" key="3">
    <source>
        <dbReference type="EMBL" id="KAK0412399.1"/>
    </source>
</evidence>
<dbReference type="Proteomes" id="UP001175271">
    <property type="component" value="Unassembled WGS sequence"/>
</dbReference>
<keyword evidence="1" id="KW-0472">Membrane</keyword>
<accession>A0AA39LX00</accession>
<protein>
    <recommendedName>
        <fullName evidence="5">G protein-coupled receptor</fullName>
    </recommendedName>
</protein>
<feature type="transmembrane region" description="Helical" evidence="1">
    <location>
        <begin position="183"/>
        <end position="205"/>
    </location>
</feature>
<feature type="transmembrane region" description="Helical" evidence="1">
    <location>
        <begin position="252"/>
        <end position="273"/>
    </location>
</feature>
<feature type="transmembrane region" description="Helical" evidence="1">
    <location>
        <begin position="217"/>
        <end position="240"/>
    </location>
</feature>
<comment type="caution">
    <text evidence="3">The sequence shown here is derived from an EMBL/GenBank/DDBJ whole genome shotgun (WGS) entry which is preliminary data.</text>
</comment>
<dbReference type="EMBL" id="JAUCMV010000003">
    <property type="protein sequence ID" value="KAK0412399.1"/>
    <property type="molecule type" value="Genomic_DNA"/>
</dbReference>
<dbReference type="AlphaFoldDB" id="A0AA39LX00"/>
<keyword evidence="1" id="KW-0812">Transmembrane</keyword>
<organism evidence="3 4">
    <name type="scientific">Steinernema hermaphroditum</name>
    <dbReference type="NCBI Taxonomy" id="289476"/>
    <lineage>
        <taxon>Eukaryota</taxon>
        <taxon>Metazoa</taxon>
        <taxon>Ecdysozoa</taxon>
        <taxon>Nematoda</taxon>
        <taxon>Chromadorea</taxon>
        <taxon>Rhabditida</taxon>
        <taxon>Tylenchina</taxon>
        <taxon>Panagrolaimomorpha</taxon>
        <taxon>Strongyloidoidea</taxon>
        <taxon>Steinernematidae</taxon>
        <taxon>Steinernema</taxon>
    </lineage>
</organism>
<reference evidence="3" key="1">
    <citation type="submission" date="2023-06" db="EMBL/GenBank/DDBJ databases">
        <title>Genomic analysis of the entomopathogenic nematode Steinernema hermaphroditum.</title>
        <authorList>
            <person name="Schwarz E.M."/>
            <person name="Heppert J.K."/>
            <person name="Baniya A."/>
            <person name="Schwartz H.T."/>
            <person name="Tan C.-H."/>
            <person name="Antoshechkin I."/>
            <person name="Sternberg P.W."/>
            <person name="Goodrich-Blair H."/>
            <person name="Dillman A.R."/>
        </authorList>
    </citation>
    <scope>NUCLEOTIDE SEQUENCE</scope>
    <source>
        <strain evidence="3">PS9179</strain>
        <tissue evidence="3">Whole animal</tissue>
    </source>
</reference>
<name>A0AA39LX00_9BILA</name>